<proteinExistence type="predicted"/>
<name>A0A1K1LD69_9BACT</name>
<evidence type="ECO:0000313" key="1">
    <source>
        <dbReference type="EMBL" id="SFV72642.1"/>
    </source>
</evidence>
<reference evidence="2" key="1">
    <citation type="submission" date="2016-10" db="EMBL/GenBank/DDBJ databases">
        <authorList>
            <person name="Wegmann U."/>
        </authorList>
    </citation>
    <scope>NUCLEOTIDE SEQUENCE [LARGE SCALE GENOMIC DNA]</scope>
</reference>
<gene>
    <name evidence="1" type="ORF">DESPIGER_0766</name>
</gene>
<dbReference type="EMBL" id="LT630450">
    <property type="protein sequence ID" value="SFV72642.1"/>
    <property type="molecule type" value="Genomic_DNA"/>
</dbReference>
<evidence type="ECO:0000313" key="2">
    <source>
        <dbReference type="Proteomes" id="UP000186323"/>
    </source>
</evidence>
<organism evidence="1 2">
    <name type="scientific">Desulfovibrio piger</name>
    <dbReference type="NCBI Taxonomy" id="901"/>
    <lineage>
        <taxon>Bacteria</taxon>
        <taxon>Pseudomonadati</taxon>
        <taxon>Thermodesulfobacteriota</taxon>
        <taxon>Desulfovibrionia</taxon>
        <taxon>Desulfovibrionales</taxon>
        <taxon>Desulfovibrionaceae</taxon>
        <taxon>Desulfovibrio</taxon>
    </lineage>
</organism>
<protein>
    <submittedName>
        <fullName evidence="1">Uncharacterized protein</fullName>
    </submittedName>
</protein>
<keyword evidence="2" id="KW-1185">Reference proteome</keyword>
<dbReference type="KEGG" id="dpg:DESPIGER_0766"/>
<dbReference type="RefSeq" id="WP_072333288.1">
    <property type="nucleotide sequence ID" value="NZ_LT630450.1"/>
</dbReference>
<dbReference type="Proteomes" id="UP000186323">
    <property type="component" value="Chromosome I"/>
</dbReference>
<dbReference type="AlphaFoldDB" id="A0A1K1LD69"/>
<accession>A0A1K1LD69</accession>
<sequence length="219" mass="24547">MLRRLTDYITGEHYLQDRTGQQYRRTVCALAWPWHPLPGCVLVLGELRHRPTCIGTPRHVFLLAEQRSDDPAALLRTAERFQFQHGTPRIITPEDDDRILLIDVENDRRREERKPPLRTEPPLRWHGKGEGLLPYYLSLVQTRIVGDKTLHFSSTSSVPAEAGLASTAAAGSMTAAMIQWPAVCALCWALEALDMQPMPEWRGYGHGTPGGPADSLGGY</sequence>